<dbReference type="CDD" id="cd06225">
    <property type="entry name" value="HAMP"/>
    <property type="match status" value="1"/>
</dbReference>
<evidence type="ECO:0000256" key="2">
    <source>
        <dbReference type="ARBA" id="ARBA00004429"/>
    </source>
</evidence>
<evidence type="ECO:0000256" key="11">
    <source>
        <dbReference type="ARBA" id="ARBA00022989"/>
    </source>
</evidence>
<dbReference type="NCBIfam" id="TIGR01386">
    <property type="entry name" value="cztS_silS_copS"/>
    <property type="match status" value="1"/>
</dbReference>
<keyword evidence="6 14" id="KW-0808">Transferase</keyword>
<dbReference type="SUPFAM" id="SSF47384">
    <property type="entry name" value="Homodimeric domain of signal transducing histidine kinase"/>
    <property type="match status" value="1"/>
</dbReference>
<dbReference type="CDD" id="cd00082">
    <property type="entry name" value="HisKA"/>
    <property type="match status" value="1"/>
</dbReference>
<accession>A0A848H7F8</accession>
<comment type="subcellular location">
    <subcellularLocation>
        <location evidence="2">Cell inner membrane</location>
        <topology evidence="2">Multi-pass membrane protein</topology>
    </subcellularLocation>
</comment>
<keyword evidence="9 14" id="KW-0418">Kinase</keyword>
<dbReference type="Proteomes" id="UP000541185">
    <property type="component" value="Unassembled WGS sequence"/>
</dbReference>
<keyword evidence="4 14" id="KW-0997">Cell inner membrane</keyword>
<dbReference type="PRINTS" id="PR00344">
    <property type="entry name" value="BCTRLSENSOR"/>
</dbReference>
<organism evidence="17 18">
    <name type="scientific">Ramlibacter agri</name>
    <dbReference type="NCBI Taxonomy" id="2728837"/>
    <lineage>
        <taxon>Bacteria</taxon>
        <taxon>Pseudomonadati</taxon>
        <taxon>Pseudomonadota</taxon>
        <taxon>Betaproteobacteria</taxon>
        <taxon>Burkholderiales</taxon>
        <taxon>Comamonadaceae</taxon>
        <taxon>Ramlibacter</taxon>
    </lineage>
</organism>
<dbReference type="PROSITE" id="PS50885">
    <property type="entry name" value="HAMP"/>
    <property type="match status" value="1"/>
</dbReference>
<evidence type="ECO:0000256" key="13">
    <source>
        <dbReference type="ARBA" id="ARBA00023136"/>
    </source>
</evidence>
<dbReference type="InterPro" id="IPR003661">
    <property type="entry name" value="HisK_dim/P_dom"/>
</dbReference>
<dbReference type="InterPro" id="IPR006290">
    <property type="entry name" value="CztS_silS_copS"/>
</dbReference>
<evidence type="ECO:0000313" key="17">
    <source>
        <dbReference type="EMBL" id="NML46725.1"/>
    </source>
</evidence>
<keyword evidence="12 14" id="KW-0902">Two-component regulatory system</keyword>
<dbReference type="AlphaFoldDB" id="A0A848H7F8"/>
<dbReference type="InterPro" id="IPR004358">
    <property type="entry name" value="Sig_transdc_His_kin-like_C"/>
</dbReference>
<dbReference type="PANTHER" id="PTHR45436">
    <property type="entry name" value="SENSOR HISTIDINE KINASE YKOH"/>
    <property type="match status" value="1"/>
</dbReference>
<evidence type="ECO:0000256" key="6">
    <source>
        <dbReference type="ARBA" id="ARBA00022679"/>
    </source>
</evidence>
<feature type="domain" description="HAMP" evidence="16">
    <location>
        <begin position="208"/>
        <end position="261"/>
    </location>
</feature>
<dbReference type="Gene3D" id="6.10.340.10">
    <property type="match status" value="1"/>
</dbReference>
<keyword evidence="3 14" id="KW-1003">Cell membrane</keyword>
<dbReference type="RefSeq" id="WP_169420971.1">
    <property type="nucleotide sequence ID" value="NZ_JABBFX010000002.1"/>
</dbReference>
<dbReference type="Pfam" id="PF00672">
    <property type="entry name" value="HAMP"/>
    <property type="match status" value="1"/>
</dbReference>
<dbReference type="PROSITE" id="PS50109">
    <property type="entry name" value="HIS_KIN"/>
    <property type="match status" value="1"/>
</dbReference>
<dbReference type="FunFam" id="3.30.565.10:FF:000006">
    <property type="entry name" value="Sensor histidine kinase WalK"/>
    <property type="match status" value="1"/>
</dbReference>
<reference evidence="17 18" key="1">
    <citation type="submission" date="2020-04" db="EMBL/GenBank/DDBJ databases">
        <title>Ramlibacter sp. G-1-2-2 isolated from soil.</title>
        <authorList>
            <person name="Dahal R.H."/>
        </authorList>
    </citation>
    <scope>NUCLEOTIDE SEQUENCE [LARGE SCALE GENOMIC DNA]</scope>
    <source>
        <strain evidence="17 18">G-1-2-2</strain>
    </source>
</reference>
<dbReference type="EC" id="2.7.13.3" evidence="14"/>
<evidence type="ECO:0000256" key="8">
    <source>
        <dbReference type="ARBA" id="ARBA00022741"/>
    </source>
</evidence>
<feature type="domain" description="Histidine kinase" evidence="15">
    <location>
        <begin position="269"/>
        <end position="489"/>
    </location>
</feature>
<feature type="transmembrane region" description="Helical" evidence="14">
    <location>
        <begin position="188"/>
        <end position="207"/>
    </location>
</feature>
<evidence type="ECO:0000256" key="4">
    <source>
        <dbReference type="ARBA" id="ARBA00022519"/>
    </source>
</evidence>
<comment type="catalytic activity">
    <reaction evidence="1 14">
        <text>ATP + protein L-histidine = ADP + protein N-phospho-L-histidine.</text>
        <dbReference type="EC" id="2.7.13.3"/>
    </reaction>
</comment>
<keyword evidence="7 14" id="KW-0812">Transmembrane</keyword>
<evidence type="ECO:0000256" key="5">
    <source>
        <dbReference type="ARBA" id="ARBA00022553"/>
    </source>
</evidence>
<dbReference type="Pfam" id="PF00512">
    <property type="entry name" value="HisKA"/>
    <property type="match status" value="1"/>
</dbReference>
<dbReference type="SMART" id="SM00304">
    <property type="entry name" value="HAMP"/>
    <property type="match status" value="1"/>
</dbReference>
<evidence type="ECO:0000256" key="14">
    <source>
        <dbReference type="RuleBase" id="RU364088"/>
    </source>
</evidence>
<evidence type="ECO:0000256" key="7">
    <source>
        <dbReference type="ARBA" id="ARBA00022692"/>
    </source>
</evidence>
<dbReference type="GO" id="GO:0000155">
    <property type="term" value="F:phosphorelay sensor kinase activity"/>
    <property type="evidence" value="ECO:0007669"/>
    <property type="project" value="InterPro"/>
</dbReference>
<protein>
    <recommendedName>
        <fullName evidence="14">Sensor protein</fullName>
        <ecNumber evidence="14">2.7.13.3</ecNumber>
    </recommendedName>
</protein>
<keyword evidence="18" id="KW-1185">Reference proteome</keyword>
<dbReference type="Gene3D" id="3.30.565.10">
    <property type="entry name" value="Histidine kinase-like ATPase, C-terminal domain"/>
    <property type="match status" value="1"/>
</dbReference>
<proteinExistence type="predicted"/>
<evidence type="ECO:0000259" key="16">
    <source>
        <dbReference type="PROSITE" id="PS50885"/>
    </source>
</evidence>
<dbReference type="Pfam" id="PF02518">
    <property type="entry name" value="HATPase_c"/>
    <property type="match status" value="1"/>
</dbReference>
<evidence type="ECO:0000313" key="18">
    <source>
        <dbReference type="Proteomes" id="UP000541185"/>
    </source>
</evidence>
<name>A0A848H7F8_9BURK</name>
<keyword evidence="13 14" id="KW-0472">Membrane</keyword>
<dbReference type="InterPro" id="IPR036097">
    <property type="entry name" value="HisK_dim/P_sf"/>
</dbReference>
<sequence>MKLARARRSMTAQISLAIAIVAVLAILFFGNLSDRVLAHELREENELVLLSNLAFLRDDLAAAGGDAAAIPALVQRTLRRTRRLELAVREEGGRAIVHSPGPELPKAGPGVRLLDAAVLPADASMGQLEALRLQLGDAASFLWSAPNGTRYRVLEGRIAAGLARPVLVSLAIETTPTRELRERNRQGVMIAMLTAAALATLLGIWIARHILVNLRRFGATASRVGVRDLHERLPLEGTPTELLESAVAFNHMMDRLQAAFERLSAFSSDLAHDLRTPISNLLGEAQVALSRPRSAEEYRAVLESAVEEYERLSRMIANMLFLARADNQPGVTASWTDLQAALERLVGYFELLAEERGVGLQMEVHAATGGPARVWADETMLVRAVSNLVSNALQHAARGSVIRMVAETVTDGSCVLTVSNDGPPIPPEHLDRIFERFFRVDASRQGSAAGSGLGLAIVRSIMEMHGGSVAVSSAPGRPTAFTLRFPGEPAAVGLRDGMTKP</sequence>
<dbReference type="InterPro" id="IPR005467">
    <property type="entry name" value="His_kinase_dom"/>
</dbReference>
<dbReference type="InterPro" id="IPR036890">
    <property type="entry name" value="HATPase_C_sf"/>
</dbReference>
<dbReference type="SUPFAM" id="SSF55874">
    <property type="entry name" value="ATPase domain of HSP90 chaperone/DNA topoisomerase II/histidine kinase"/>
    <property type="match status" value="1"/>
</dbReference>
<gene>
    <name evidence="17" type="ORF">HHL11_23480</name>
</gene>
<dbReference type="GO" id="GO:0005524">
    <property type="term" value="F:ATP binding"/>
    <property type="evidence" value="ECO:0007669"/>
    <property type="project" value="UniProtKB-KW"/>
</dbReference>
<dbReference type="EMBL" id="JABBFX010000002">
    <property type="protein sequence ID" value="NML46725.1"/>
    <property type="molecule type" value="Genomic_DNA"/>
</dbReference>
<keyword evidence="11 14" id="KW-1133">Transmembrane helix</keyword>
<dbReference type="SMART" id="SM00387">
    <property type="entry name" value="HATPase_c"/>
    <property type="match status" value="1"/>
</dbReference>
<evidence type="ECO:0000259" key="15">
    <source>
        <dbReference type="PROSITE" id="PS50109"/>
    </source>
</evidence>
<evidence type="ECO:0000256" key="12">
    <source>
        <dbReference type="ARBA" id="ARBA00023012"/>
    </source>
</evidence>
<evidence type="ECO:0000256" key="10">
    <source>
        <dbReference type="ARBA" id="ARBA00022840"/>
    </source>
</evidence>
<dbReference type="SMART" id="SM00388">
    <property type="entry name" value="HisKA"/>
    <property type="match status" value="1"/>
</dbReference>
<evidence type="ECO:0000256" key="3">
    <source>
        <dbReference type="ARBA" id="ARBA00022475"/>
    </source>
</evidence>
<dbReference type="Gene3D" id="1.10.287.130">
    <property type="match status" value="1"/>
</dbReference>
<evidence type="ECO:0000256" key="9">
    <source>
        <dbReference type="ARBA" id="ARBA00022777"/>
    </source>
</evidence>
<keyword evidence="8 14" id="KW-0547">Nucleotide-binding</keyword>
<dbReference type="GO" id="GO:0005886">
    <property type="term" value="C:plasma membrane"/>
    <property type="evidence" value="ECO:0007669"/>
    <property type="project" value="UniProtKB-SubCell"/>
</dbReference>
<comment type="caution">
    <text evidence="17">The sequence shown here is derived from an EMBL/GenBank/DDBJ whole genome shotgun (WGS) entry which is preliminary data.</text>
</comment>
<dbReference type="InterPro" id="IPR003594">
    <property type="entry name" value="HATPase_dom"/>
</dbReference>
<dbReference type="InterPro" id="IPR050428">
    <property type="entry name" value="TCS_sensor_his_kinase"/>
</dbReference>
<dbReference type="CDD" id="cd00075">
    <property type="entry name" value="HATPase"/>
    <property type="match status" value="1"/>
</dbReference>
<evidence type="ECO:0000256" key="1">
    <source>
        <dbReference type="ARBA" id="ARBA00000085"/>
    </source>
</evidence>
<dbReference type="InterPro" id="IPR003660">
    <property type="entry name" value="HAMP_dom"/>
</dbReference>
<keyword evidence="10 14" id="KW-0067">ATP-binding</keyword>
<comment type="function">
    <text evidence="14">Member of a two-component regulatory system.</text>
</comment>
<dbReference type="PANTHER" id="PTHR45436:SF15">
    <property type="entry name" value="SENSOR HISTIDINE KINASE CUSS"/>
    <property type="match status" value="1"/>
</dbReference>
<keyword evidence="5" id="KW-0597">Phosphoprotein</keyword>